<accession>A0AAV9B5J5</accession>
<comment type="caution">
    <text evidence="2">The sequence shown here is derived from an EMBL/GenBank/DDBJ whole genome shotgun (WGS) entry which is preliminary data.</text>
</comment>
<sequence length="96" mass="10589">MRYVNPLKIFVYKLWVCVMSFISFSCGEISVKKKKYSMNAMEVDVDHERLSSNSGPMSGGNRCLGMGGIGNVGGRFNLKKLQGSGVQIFRSSTRGD</sequence>
<gene>
    <name evidence="2" type="ORF">QJS04_geneDACA006050</name>
</gene>
<dbReference type="Proteomes" id="UP001179952">
    <property type="component" value="Unassembled WGS sequence"/>
</dbReference>
<dbReference type="PROSITE" id="PS51257">
    <property type="entry name" value="PROKAR_LIPOPROTEIN"/>
    <property type="match status" value="1"/>
</dbReference>
<evidence type="ECO:0000313" key="3">
    <source>
        <dbReference type="Proteomes" id="UP001179952"/>
    </source>
</evidence>
<name>A0AAV9B5J5_ACOGR</name>
<keyword evidence="3" id="KW-1185">Reference proteome</keyword>
<dbReference type="AlphaFoldDB" id="A0AAV9B5J5"/>
<reference evidence="2" key="1">
    <citation type="journal article" date="2023" name="Nat. Commun.">
        <title>Diploid and tetraploid genomes of Acorus and the evolution of monocots.</title>
        <authorList>
            <person name="Ma L."/>
            <person name="Liu K.W."/>
            <person name="Li Z."/>
            <person name="Hsiao Y.Y."/>
            <person name="Qi Y."/>
            <person name="Fu T."/>
            <person name="Tang G.D."/>
            <person name="Zhang D."/>
            <person name="Sun W.H."/>
            <person name="Liu D.K."/>
            <person name="Li Y."/>
            <person name="Chen G.Z."/>
            <person name="Liu X.D."/>
            <person name="Liao X.Y."/>
            <person name="Jiang Y.T."/>
            <person name="Yu X."/>
            <person name="Hao Y."/>
            <person name="Huang J."/>
            <person name="Zhao X.W."/>
            <person name="Ke S."/>
            <person name="Chen Y.Y."/>
            <person name="Wu W.L."/>
            <person name="Hsu J.L."/>
            <person name="Lin Y.F."/>
            <person name="Huang M.D."/>
            <person name="Li C.Y."/>
            <person name="Huang L."/>
            <person name="Wang Z.W."/>
            <person name="Zhao X."/>
            <person name="Zhong W.Y."/>
            <person name="Peng D.H."/>
            <person name="Ahmad S."/>
            <person name="Lan S."/>
            <person name="Zhang J.S."/>
            <person name="Tsai W.C."/>
            <person name="Van de Peer Y."/>
            <person name="Liu Z.J."/>
        </authorList>
    </citation>
    <scope>NUCLEOTIDE SEQUENCE</scope>
    <source>
        <strain evidence="2">SCP</strain>
    </source>
</reference>
<keyword evidence="1" id="KW-0812">Transmembrane</keyword>
<dbReference type="EMBL" id="JAUJYN010000005">
    <property type="protein sequence ID" value="KAK1271993.1"/>
    <property type="molecule type" value="Genomic_DNA"/>
</dbReference>
<organism evidence="2 3">
    <name type="scientific">Acorus gramineus</name>
    <name type="common">Dwarf sweet flag</name>
    <dbReference type="NCBI Taxonomy" id="55184"/>
    <lineage>
        <taxon>Eukaryota</taxon>
        <taxon>Viridiplantae</taxon>
        <taxon>Streptophyta</taxon>
        <taxon>Embryophyta</taxon>
        <taxon>Tracheophyta</taxon>
        <taxon>Spermatophyta</taxon>
        <taxon>Magnoliopsida</taxon>
        <taxon>Liliopsida</taxon>
        <taxon>Acoraceae</taxon>
        <taxon>Acorus</taxon>
    </lineage>
</organism>
<proteinExistence type="predicted"/>
<keyword evidence="1" id="KW-1133">Transmembrane helix</keyword>
<protein>
    <submittedName>
        <fullName evidence="2">Uncharacterized protein</fullName>
    </submittedName>
</protein>
<keyword evidence="1" id="KW-0472">Membrane</keyword>
<evidence type="ECO:0000313" key="2">
    <source>
        <dbReference type="EMBL" id="KAK1271993.1"/>
    </source>
</evidence>
<reference evidence="2" key="2">
    <citation type="submission" date="2023-06" db="EMBL/GenBank/DDBJ databases">
        <authorList>
            <person name="Ma L."/>
            <person name="Liu K.-W."/>
            <person name="Li Z."/>
            <person name="Hsiao Y.-Y."/>
            <person name="Qi Y."/>
            <person name="Fu T."/>
            <person name="Tang G."/>
            <person name="Zhang D."/>
            <person name="Sun W.-H."/>
            <person name="Liu D.-K."/>
            <person name="Li Y."/>
            <person name="Chen G.-Z."/>
            <person name="Liu X.-D."/>
            <person name="Liao X.-Y."/>
            <person name="Jiang Y.-T."/>
            <person name="Yu X."/>
            <person name="Hao Y."/>
            <person name="Huang J."/>
            <person name="Zhao X.-W."/>
            <person name="Ke S."/>
            <person name="Chen Y.-Y."/>
            <person name="Wu W.-L."/>
            <person name="Hsu J.-L."/>
            <person name="Lin Y.-F."/>
            <person name="Huang M.-D."/>
            <person name="Li C.-Y."/>
            <person name="Huang L."/>
            <person name="Wang Z.-W."/>
            <person name="Zhao X."/>
            <person name="Zhong W.-Y."/>
            <person name="Peng D.-H."/>
            <person name="Ahmad S."/>
            <person name="Lan S."/>
            <person name="Zhang J.-S."/>
            <person name="Tsai W.-C."/>
            <person name="Van De Peer Y."/>
            <person name="Liu Z.-J."/>
        </authorList>
    </citation>
    <scope>NUCLEOTIDE SEQUENCE</scope>
    <source>
        <strain evidence="2">SCP</strain>
        <tissue evidence="2">Leaves</tissue>
    </source>
</reference>
<evidence type="ECO:0000256" key="1">
    <source>
        <dbReference type="SAM" id="Phobius"/>
    </source>
</evidence>
<feature type="transmembrane region" description="Helical" evidence="1">
    <location>
        <begin position="12"/>
        <end position="31"/>
    </location>
</feature>